<keyword evidence="2" id="KW-1185">Reference proteome</keyword>
<evidence type="ECO:0000313" key="2">
    <source>
        <dbReference type="Proteomes" id="UP001162480"/>
    </source>
</evidence>
<proteinExistence type="predicted"/>
<reference evidence="1" key="1">
    <citation type="submission" date="2023-08" db="EMBL/GenBank/DDBJ databases">
        <authorList>
            <person name="Alioto T."/>
            <person name="Alioto T."/>
            <person name="Gomez Garrido J."/>
        </authorList>
    </citation>
    <scope>NUCLEOTIDE SEQUENCE</scope>
</reference>
<evidence type="ECO:0000313" key="1">
    <source>
        <dbReference type="EMBL" id="CAI9738213.1"/>
    </source>
</evidence>
<accession>A0AA36BPM5</accession>
<name>A0AA36BPM5_OCTVU</name>
<organism evidence="1 2">
    <name type="scientific">Octopus vulgaris</name>
    <name type="common">Common octopus</name>
    <dbReference type="NCBI Taxonomy" id="6645"/>
    <lineage>
        <taxon>Eukaryota</taxon>
        <taxon>Metazoa</taxon>
        <taxon>Spiralia</taxon>
        <taxon>Lophotrochozoa</taxon>
        <taxon>Mollusca</taxon>
        <taxon>Cephalopoda</taxon>
        <taxon>Coleoidea</taxon>
        <taxon>Octopodiformes</taxon>
        <taxon>Octopoda</taxon>
        <taxon>Incirrata</taxon>
        <taxon>Octopodidae</taxon>
        <taxon>Octopus</taxon>
    </lineage>
</organism>
<gene>
    <name evidence="1" type="ORF">OCTVUL_1B006227</name>
</gene>
<sequence>MTKQFTNMNLKYKPYHSDICRQKEYAITICDVLEKYQTDIGLIVLNLDVSLIFIIFHKVKEVATQNGYIPASINLR</sequence>
<protein>
    <submittedName>
        <fullName evidence="1">Uncharacterized protein</fullName>
    </submittedName>
</protein>
<dbReference type="AlphaFoldDB" id="A0AA36BPM5"/>
<dbReference type="Proteomes" id="UP001162480">
    <property type="component" value="Chromosome 21"/>
</dbReference>
<dbReference type="EMBL" id="OX597834">
    <property type="protein sequence ID" value="CAI9738213.1"/>
    <property type="molecule type" value="Genomic_DNA"/>
</dbReference>